<evidence type="ECO:0000259" key="1">
    <source>
        <dbReference type="Pfam" id="PF12697"/>
    </source>
</evidence>
<dbReference type="Pfam" id="PF12697">
    <property type="entry name" value="Abhydrolase_6"/>
    <property type="match status" value="1"/>
</dbReference>
<dbReference type="Proteomes" id="UP000006620">
    <property type="component" value="Chromosome"/>
</dbReference>
<dbReference type="EMBL" id="CP002869">
    <property type="protein sequence ID" value="AEI40582.1"/>
    <property type="molecule type" value="Genomic_DNA"/>
</dbReference>
<dbReference type="SUPFAM" id="SSF53474">
    <property type="entry name" value="alpha/beta-Hydrolases"/>
    <property type="match status" value="1"/>
</dbReference>
<dbReference type="InterPro" id="IPR000073">
    <property type="entry name" value="AB_hydrolase_1"/>
</dbReference>
<organism evidence="2 3">
    <name type="scientific">Paenibacillus mucilaginosus (strain KNP414)</name>
    <dbReference type="NCBI Taxonomy" id="1036673"/>
    <lineage>
        <taxon>Bacteria</taxon>
        <taxon>Bacillati</taxon>
        <taxon>Bacillota</taxon>
        <taxon>Bacilli</taxon>
        <taxon>Bacillales</taxon>
        <taxon>Paenibacillaceae</taxon>
        <taxon>Paenibacillus</taxon>
    </lineage>
</organism>
<dbReference type="PATRIC" id="fig|1036673.3.peg.1807"/>
<dbReference type="PANTHER" id="PTHR43194:SF2">
    <property type="entry name" value="PEROXISOMAL MEMBRANE PROTEIN LPX1"/>
    <property type="match status" value="1"/>
</dbReference>
<accession>F8FRM5</accession>
<dbReference type="PANTHER" id="PTHR43194">
    <property type="entry name" value="HYDROLASE ALPHA/BETA FOLD FAMILY"/>
    <property type="match status" value="1"/>
</dbReference>
<proteinExistence type="predicted"/>
<dbReference type="RefSeq" id="WP_013915743.1">
    <property type="nucleotide sequence ID" value="NC_015690.1"/>
</dbReference>
<evidence type="ECO:0000313" key="3">
    <source>
        <dbReference type="Proteomes" id="UP000006620"/>
    </source>
</evidence>
<reference evidence="3" key="1">
    <citation type="submission" date="2011-06" db="EMBL/GenBank/DDBJ databases">
        <title>Complete genome sequence of Paenibacillus mucilaginosus KNP414.</title>
        <authorList>
            <person name="Wang J."/>
            <person name="Hu S."/>
            <person name="Hu X."/>
            <person name="Zhang B."/>
            <person name="Dong D."/>
            <person name="Zhang S."/>
            <person name="Zhao K."/>
            <person name="Wu D."/>
        </authorList>
    </citation>
    <scope>NUCLEOTIDE SEQUENCE [LARGE SCALE GENOMIC DNA]</scope>
    <source>
        <strain evidence="3">KNP414</strain>
    </source>
</reference>
<gene>
    <name evidence="2" type="ordered locus">KNP414_02021</name>
</gene>
<sequence length="281" mass="31514">MNKPVILFIHGAFVTASSWGLMRSYFEARGFQTIAPAWPYHEKEAAELRKHPASRLGTLRLEELIAYYTNIIQSLPSKPILIGHSYGGMLTQILMDRDLGSAGIAISPVATRGVIAARYPTTVRSVFGILSKPWKTTYLMPFSTFQYAFVHLLPREEQEQAYHDNVVPETSRIFFQTALSPIYPKSPTAVNYNPANRGPLLLVAGEEDRITTAASIRKNFSLYRPSSRTVTEFKAFPGRTHWIIAQEGWEEVAGYFFDWLYDKLDLGLSPHASPAGKDALA</sequence>
<feature type="domain" description="AB hydrolase-1" evidence="1">
    <location>
        <begin position="6"/>
        <end position="253"/>
    </location>
</feature>
<dbReference type="InterPro" id="IPR029058">
    <property type="entry name" value="AB_hydrolase_fold"/>
</dbReference>
<dbReference type="KEGG" id="pms:KNP414_02021"/>
<reference evidence="2 3" key="2">
    <citation type="journal article" date="2013" name="Genome Announc.">
        <title>Genome Sequence of Growth-Improving Paenibacillus mucilaginosus Strain KNP414.</title>
        <authorList>
            <person name="Lu J.J."/>
            <person name="Wang J.F."/>
            <person name="Hu X.F."/>
        </authorList>
    </citation>
    <scope>NUCLEOTIDE SEQUENCE [LARGE SCALE GENOMIC DNA]</scope>
    <source>
        <strain evidence="2 3">KNP414</strain>
    </source>
</reference>
<dbReference type="InterPro" id="IPR050228">
    <property type="entry name" value="Carboxylesterase_BioH"/>
</dbReference>
<dbReference type="AlphaFoldDB" id="F8FRM5"/>
<dbReference type="Gene3D" id="3.40.50.1820">
    <property type="entry name" value="alpha/beta hydrolase"/>
    <property type="match status" value="1"/>
</dbReference>
<evidence type="ECO:0000313" key="2">
    <source>
        <dbReference type="EMBL" id="AEI40582.1"/>
    </source>
</evidence>
<name>F8FRM5_PAEMK</name>
<dbReference type="HOGENOM" id="CLU_051715_3_1_9"/>
<protein>
    <recommendedName>
        <fullName evidence="1">AB hydrolase-1 domain-containing protein</fullName>
    </recommendedName>
</protein>